<evidence type="ECO:0000313" key="3">
    <source>
        <dbReference type="Proteomes" id="UP000738431"/>
    </source>
</evidence>
<feature type="transmembrane region" description="Helical" evidence="1">
    <location>
        <begin position="327"/>
        <end position="349"/>
    </location>
</feature>
<gene>
    <name evidence="2" type="ORF">K1X11_021140</name>
</gene>
<evidence type="ECO:0000313" key="2">
    <source>
        <dbReference type="EMBL" id="WRQ87327.1"/>
    </source>
</evidence>
<keyword evidence="1" id="KW-1133">Transmembrane helix</keyword>
<feature type="transmembrane region" description="Helical" evidence="1">
    <location>
        <begin position="20"/>
        <end position="40"/>
    </location>
</feature>
<feature type="transmembrane region" description="Helical" evidence="1">
    <location>
        <begin position="199"/>
        <end position="218"/>
    </location>
</feature>
<dbReference type="EMBL" id="CP139781">
    <property type="protein sequence ID" value="WRQ87327.1"/>
    <property type="molecule type" value="Genomic_DNA"/>
</dbReference>
<proteinExistence type="predicted"/>
<feature type="transmembrane region" description="Helical" evidence="1">
    <location>
        <begin position="301"/>
        <end position="320"/>
    </location>
</feature>
<feature type="transmembrane region" description="Helical" evidence="1">
    <location>
        <begin position="238"/>
        <end position="258"/>
    </location>
</feature>
<feature type="transmembrane region" description="Helical" evidence="1">
    <location>
        <begin position="418"/>
        <end position="436"/>
    </location>
</feature>
<evidence type="ECO:0008006" key="4">
    <source>
        <dbReference type="Google" id="ProtNLM"/>
    </source>
</evidence>
<sequence>MPASVSPASTPASIVRRHAWWIALIGALLVQWMGTLRGIARVEALSAMPTWSVDAPAVVEDSPTGYTKGQRRLIVPGHHNPSFWWITEAQQAAAEGVWRLRSVDYDAAPDGRTIQRTSPYRWWLIVVGWGRSVVTGEPLGAAIEGGALVADPLLLSLLLVGGVIYTVRRVGSVAGAMVAVGGVALFPLAAGFQAGAPDAHALGWVLAVGSVWPLVLGRGRMDFAVAGVLGGIGFWNNAGVQAPLLVALAVGALLRSWLRPEDVAASAWRSWAASGAVVTLAASVCEFGLGAEGGSLAAVHPVHAVAWWGLGEVLVGLQAWRRDGRAAVGGLGAMVLGGGVVAVLAWPIVGWWLGSGGLWAGDFYARELANHPAGGVAPSLGAWLQQAGGGAAKAATLVPLGLVIAAVVLGWRRVEDGTRGRLLLVGGATVVVAVLASMQLRWWNLLDGLALVSLAVWFAGEGAKRWVMPTMVVVLLVPGLVVGWPQGVGRDGEVDTTPREAAALVERDLAYWLRERGGEEVPVVFSTPIVSGALAYYGGMRAITSADESNEDGLLTAVRLAAANTEQEIQLLIESRGVTDIVLPLWDPALDQLVRRGYGVPEGDPLPRDAFAAALLDWDVPLWLRPWDYVIPREAPYLELGLTAFAVGEPQAEELALSRLADFFVQRGQLVEAQGVRGVLANYPRSAVAMTAMARVDVAVRDVARLNEVLTNLVPMLSRRSARDLPPDRRVSLATVFARVQRMDLARPQIEAALAELDAATLRTWNPGAVVDLLTVSEGLGVEWPDAEVRDVAVKLLPVGVR</sequence>
<keyword evidence="1" id="KW-0472">Membrane</keyword>
<evidence type="ECO:0000256" key="1">
    <source>
        <dbReference type="SAM" id="Phobius"/>
    </source>
</evidence>
<keyword evidence="3" id="KW-1185">Reference proteome</keyword>
<keyword evidence="1" id="KW-0812">Transmembrane</keyword>
<feature type="transmembrane region" description="Helical" evidence="1">
    <location>
        <begin position="390"/>
        <end position="411"/>
    </location>
</feature>
<accession>A0ABZ1C6H0</accession>
<organism evidence="2 3">
    <name type="scientific">Actomonas aquatica</name>
    <dbReference type="NCBI Taxonomy" id="2866162"/>
    <lineage>
        <taxon>Bacteria</taxon>
        <taxon>Pseudomonadati</taxon>
        <taxon>Verrucomicrobiota</taxon>
        <taxon>Opitutia</taxon>
        <taxon>Opitutales</taxon>
        <taxon>Opitutaceae</taxon>
        <taxon>Actomonas</taxon>
    </lineage>
</organism>
<dbReference type="Proteomes" id="UP000738431">
    <property type="component" value="Chromosome"/>
</dbReference>
<feature type="transmembrane region" description="Helical" evidence="1">
    <location>
        <begin position="173"/>
        <end position="192"/>
    </location>
</feature>
<reference evidence="2 3" key="1">
    <citation type="submission" date="2023-12" db="EMBL/GenBank/DDBJ databases">
        <title>Description of an unclassified Opitutus bacterium of Verrucomicrobiota.</title>
        <authorList>
            <person name="Zhang D.-F."/>
        </authorList>
    </citation>
    <scope>NUCLEOTIDE SEQUENCE [LARGE SCALE GENOMIC DNA]</scope>
    <source>
        <strain evidence="2 3">WL0086</strain>
    </source>
</reference>
<protein>
    <recommendedName>
        <fullName evidence="4">Glycosyltransferase RgtA/B/C/D-like domain-containing protein</fullName>
    </recommendedName>
</protein>
<dbReference type="RefSeq" id="WP_221029260.1">
    <property type="nucleotide sequence ID" value="NZ_CP139781.1"/>
</dbReference>
<name>A0ABZ1C6H0_9BACT</name>
<feature type="transmembrane region" description="Helical" evidence="1">
    <location>
        <begin position="148"/>
        <end position="167"/>
    </location>
</feature>